<keyword evidence="7" id="KW-1133">Transmembrane helix</keyword>
<dbReference type="GO" id="GO:0005886">
    <property type="term" value="C:plasma membrane"/>
    <property type="evidence" value="ECO:0007669"/>
    <property type="project" value="UniProtKB-SubCell"/>
</dbReference>
<dbReference type="EC" id="3.4.21.89" evidence="4 7"/>
<dbReference type="PANTHER" id="PTHR43390:SF1">
    <property type="entry name" value="CHLOROPLAST PROCESSING PEPTIDASE"/>
    <property type="match status" value="1"/>
</dbReference>
<protein>
    <recommendedName>
        <fullName evidence="4 7">Signal peptidase I</fullName>
        <ecNumber evidence="4 7">3.4.21.89</ecNumber>
    </recommendedName>
</protein>
<dbReference type="SUPFAM" id="SSF51306">
    <property type="entry name" value="LexA/Signal peptidase"/>
    <property type="match status" value="1"/>
</dbReference>
<keyword evidence="7" id="KW-0812">Transmembrane</keyword>
<accession>A0A1H9DQM6</accession>
<comment type="similarity">
    <text evidence="3 7">Belongs to the peptidase S26 family.</text>
</comment>
<dbReference type="GO" id="GO:0006465">
    <property type="term" value="P:signal peptide processing"/>
    <property type="evidence" value="ECO:0007669"/>
    <property type="project" value="InterPro"/>
</dbReference>
<dbReference type="PROSITE" id="PS00761">
    <property type="entry name" value="SPASE_I_3"/>
    <property type="match status" value="1"/>
</dbReference>
<name>A0A1H9DQM6_9ACTN</name>
<dbReference type="GO" id="GO:0004252">
    <property type="term" value="F:serine-type endopeptidase activity"/>
    <property type="evidence" value="ECO:0007669"/>
    <property type="project" value="InterPro"/>
</dbReference>
<dbReference type="Pfam" id="PF10502">
    <property type="entry name" value="Peptidase_S26"/>
    <property type="match status" value="1"/>
</dbReference>
<dbReference type="InterPro" id="IPR019533">
    <property type="entry name" value="Peptidase_S26"/>
</dbReference>
<dbReference type="InterPro" id="IPR000223">
    <property type="entry name" value="Pept_S26A_signal_pept_1"/>
</dbReference>
<dbReference type="InterPro" id="IPR019758">
    <property type="entry name" value="Pept_S26A_signal_pept_1_CS"/>
</dbReference>
<comment type="subcellular location">
    <subcellularLocation>
        <location evidence="2">Cell membrane</location>
        <topology evidence="2">Single-pass type II membrane protein</topology>
    </subcellularLocation>
    <subcellularLocation>
        <location evidence="7">Membrane</location>
        <topology evidence="7">Single-pass type II membrane protein</topology>
    </subcellularLocation>
</comment>
<evidence type="ECO:0000256" key="6">
    <source>
        <dbReference type="PIRSR" id="PIRSR600223-1"/>
    </source>
</evidence>
<evidence type="ECO:0000256" key="5">
    <source>
        <dbReference type="ARBA" id="ARBA00022801"/>
    </source>
</evidence>
<feature type="active site" evidence="6">
    <location>
        <position position="119"/>
    </location>
</feature>
<proteinExistence type="inferred from homology"/>
<evidence type="ECO:0000313" key="11">
    <source>
        <dbReference type="Proteomes" id="UP000198504"/>
    </source>
</evidence>
<evidence type="ECO:0000256" key="7">
    <source>
        <dbReference type="RuleBase" id="RU362042"/>
    </source>
</evidence>
<dbReference type="Proteomes" id="UP000198504">
    <property type="component" value="Unassembled WGS sequence"/>
</dbReference>
<feature type="transmembrane region" description="Helical" evidence="7">
    <location>
        <begin position="26"/>
        <end position="44"/>
    </location>
</feature>
<dbReference type="PRINTS" id="PR00727">
    <property type="entry name" value="LEADERPTASE"/>
</dbReference>
<dbReference type="PANTHER" id="PTHR43390">
    <property type="entry name" value="SIGNAL PEPTIDASE I"/>
    <property type="match status" value="1"/>
</dbReference>
<feature type="region of interest" description="Disordered" evidence="8">
    <location>
        <begin position="238"/>
        <end position="259"/>
    </location>
</feature>
<dbReference type="NCBIfam" id="TIGR02227">
    <property type="entry name" value="sigpep_I_bact"/>
    <property type="match status" value="1"/>
</dbReference>
<comment type="catalytic activity">
    <reaction evidence="1 7">
        <text>Cleavage of hydrophobic, N-terminal signal or leader sequences from secreted and periplasmic proteins.</text>
        <dbReference type="EC" id="3.4.21.89"/>
    </reaction>
</comment>
<dbReference type="AlphaFoldDB" id="A0A1H9DQM6"/>
<dbReference type="EMBL" id="FOFA01000002">
    <property type="protein sequence ID" value="SEQ15820.1"/>
    <property type="molecule type" value="Genomic_DNA"/>
</dbReference>
<feature type="domain" description="Peptidase S26" evidence="9">
    <location>
        <begin position="24"/>
        <end position="218"/>
    </location>
</feature>
<dbReference type="CDD" id="cd06530">
    <property type="entry name" value="S26_SPase_I"/>
    <property type="match status" value="1"/>
</dbReference>
<reference evidence="11" key="1">
    <citation type="submission" date="2016-10" db="EMBL/GenBank/DDBJ databases">
        <authorList>
            <person name="Varghese N."/>
            <person name="Submissions S."/>
        </authorList>
    </citation>
    <scope>NUCLEOTIDE SEQUENCE [LARGE SCALE GENOMIC DNA]</scope>
    <source>
        <strain evidence="11">CGMCC 4.6856</strain>
    </source>
</reference>
<dbReference type="STRING" id="1036181.SAMN05421756_102621"/>
<organism evidence="10 11">
    <name type="scientific">Microlunatus flavus</name>
    <dbReference type="NCBI Taxonomy" id="1036181"/>
    <lineage>
        <taxon>Bacteria</taxon>
        <taxon>Bacillati</taxon>
        <taxon>Actinomycetota</taxon>
        <taxon>Actinomycetes</taxon>
        <taxon>Propionibacteriales</taxon>
        <taxon>Propionibacteriaceae</taxon>
        <taxon>Microlunatus</taxon>
    </lineage>
</organism>
<gene>
    <name evidence="10" type="ORF">SAMN05421756_102621</name>
</gene>
<dbReference type="OrthoDB" id="9815782at2"/>
<sequence>MASEELTVERPGGRRTNPALSFLKELVFVVVGAIIVSSLLRAFVGQMFIIPSASMENTLLIGDRVVVQKITDFHRGDVVVFKDPADWLGDEPSEDPTPVDRLLEFIGIPTASSPGHLIKRVIGMPGDTVVCCDDSGRVTVNGKALDETSYLYTSPSGEQVAPSEVRFTVVVPRNRIFVMGDHRDLSADSRCHLADLSQQGRGQTAFVPISDVVGPAFAIASPFDRAKRLRVPATFADVPSPTEPAPERGEIKPAGVSCV</sequence>
<evidence type="ECO:0000256" key="3">
    <source>
        <dbReference type="ARBA" id="ARBA00009370"/>
    </source>
</evidence>
<keyword evidence="11" id="KW-1185">Reference proteome</keyword>
<evidence type="ECO:0000256" key="1">
    <source>
        <dbReference type="ARBA" id="ARBA00000677"/>
    </source>
</evidence>
<evidence type="ECO:0000256" key="2">
    <source>
        <dbReference type="ARBA" id="ARBA00004401"/>
    </source>
</evidence>
<dbReference type="InterPro" id="IPR036286">
    <property type="entry name" value="LexA/Signal_pep-like_sf"/>
</dbReference>
<dbReference type="Gene3D" id="2.10.109.10">
    <property type="entry name" value="Umud Fragment, subunit A"/>
    <property type="match status" value="1"/>
</dbReference>
<evidence type="ECO:0000256" key="4">
    <source>
        <dbReference type="ARBA" id="ARBA00013208"/>
    </source>
</evidence>
<keyword evidence="7" id="KW-0472">Membrane</keyword>
<keyword evidence="5 7" id="KW-0378">Hydrolase</keyword>
<feature type="active site" evidence="6">
    <location>
        <position position="54"/>
    </location>
</feature>
<dbReference type="GO" id="GO:0009003">
    <property type="term" value="F:signal peptidase activity"/>
    <property type="evidence" value="ECO:0007669"/>
    <property type="project" value="UniProtKB-EC"/>
</dbReference>
<evidence type="ECO:0000256" key="8">
    <source>
        <dbReference type="SAM" id="MobiDB-lite"/>
    </source>
</evidence>
<evidence type="ECO:0000313" key="10">
    <source>
        <dbReference type="EMBL" id="SEQ15820.1"/>
    </source>
</evidence>
<evidence type="ECO:0000259" key="9">
    <source>
        <dbReference type="Pfam" id="PF10502"/>
    </source>
</evidence>
<keyword evidence="7" id="KW-0645">Protease</keyword>